<name>A0ABR3WKL6_9PEZI</name>
<dbReference type="Proteomes" id="UP001586593">
    <property type="component" value="Unassembled WGS sequence"/>
</dbReference>
<feature type="region of interest" description="Disordered" evidence="1">
    <location>
        <begin position="49"/>
        <end position="95"/>
    </location>
</feature>
<sequence>MIPATDASNTAGTPARHSSHNGCRFKRERPPPRWSAWTAPHIPGYVKSTMSPPSPPSVSIETMAPGSRDTGDHARRHRELSPALASPSIVPQHGRSGHRAYRLPLTCPLFSIAGFLQREMRPAVSVVSDKNATSFRSIDDVVVVAHVRPQDANLYDRFAALARHYRDRCSFGVAWEARDAHERPALACYHNVDDVQHATAELGTVGALEAFLQRCVEPVIPELTRRNEWQYMSVRKTVYTRGEQRRTTTEELTRHTPTTK</sequence>
<evidence type="ECO:0000256" key="1">
    <source>
        <dbReference type="SAM" id="MobiDB-lite"/>
    </source>
</evidence>
<feature type="compositionally biased region" description="Polar residues" evidence="1">
    <location>
        <begin position="1"/>
        <end position="12"/>
    </location>
</feature>
<proteinExistence type="predicted"/>
<dbReference type="EMBL" id="JAZHXJ010000341">
    <property type="protein sequence ID" value="KAL1864189.1"/>
    <property type="molecule type" value="Genomic_DNA"/>
</dbReference>
<feature type="region of interest" description="Disordered" evidence="1">
    <location>
        <begin position="1"/>
        <end position="36"/>
    </location>
</feature>
<evidence type="ECO:0008006" key="4">
    <source>
        <dbReference type="Google" id="ProtNLM"/>
    </source>
</evidence>
<accession>A0ABR3WKL6</accession>
<protein>
    <recommendedName>
        <fullName evidence="4">ABM domain-containing protein</fullName>
    </recommendedName>
</protein>
<feature type="compositionally biased region" description="Basic residues" evidence="1">
    <location>
        <begin position="17"/>
        <end position="27"/>
    </location>
</feature>
<evidence type="ECO:0000313" key="3">
    <source>
        <dbReference type="Proteomes" id="UP001586593"/>
    </source>
</evidence>
<reference evidence="2 3" key="1">
    <citation type="journal article" date="2024" name="Commun. Biol.">
        <title>Comparative genomic analysis of thermophilic fungi reveals convergent evolutionary adaptations and gene losses.</title>
        <authorList>
            <person name="Steindorff A.S."/>
            <person name="Aguilar-Pontes M.V."/>
            <person name="Robinson A.J."/>
            <person name="Andreopoulos B."/>
            <person name="LaButti K."/>
            <person name="Kuo A."/>
            <person name="Mondo S."/>
            <person name="Riley R."/>
            <person name="Otillar R."/>
            <person name="Haridas S."/>
            <person name="Lipzen A."/>
            <person name="Grimwood J."/>
            <person name="Schmutz J."/>
            <person name="Clum A."/>
            <person name="Reid I.D."/>
            <person name="Moisan M.C."/>
            <person name="Butler G."/>
            <person name="Nguyen T.T.M."/>
            <person name="Dewar K."/>
            <person name="Conant G."/>
            <person name="Drula E."/>
            <person name="Henrissat B."/>
            <person name="Hansel C."/>
            <person name="Singer S."/>
            <person name="Hutchinson M.I."/>
            <person name="de Vries R.P."/>
            <person name="Natvig D.O."/>
            <person name="Powell A.J."/>
            <person name="Tsang A."/>
            <person name="Grigoriev I.V."/>
        </authorList>
    </citation>
    <scope>NUCLEOTIDE SEQUENCE [LARGE SCALE GENOMIC DNA]</scope>
    <source>
        <strain evidence="2 3">ATCC 24622</strain>
    </source>
</reference>
<evidence type="ECO:0000313" key="2">
    <source>
        <dbReference type="EMBL" id="KAL1864189.1"/>
    </source>
</evidence>
<comment type="caution">
    <text evidence="2">The sequence shown here is derived from an EMBL/GenBank/DDBJ whole genome shotgun (WGS) entry which is preliminary data.</text>
</comment>
<organism evidence="2 3">
    <name type="scientific">Phialemonium thermophilum</name>
    <dbReference type="NCBI Taxonomy" id="223376"/>
    <lineage>
        <taxon>Eukaryota</taxon>
        <taxon>Fungi</taxon>
        <taxon>Dikarya</taxon>
        <taxon>Ascomycota</taxon>
        <taxon>Pezizomycotina</taxon>
        <taxon>Sordariomycetes</taxon>
        <taxon>Sordariomycetidae</taxon>
        <taxon>Cephalothecales</taxon>
        <taxon>Cephalothecaceae</taxon>
        <taxon>Phialemonium</taxon>
    </lineage>
</organism>
<keyword evidence="3" id="KW-1185">Reference proteome</keyword>
<gene>
    <name evidence="2" type="ORF">VTK73DRAFT_6080</name>
</gene>